<feature type="region of interest" description="Disordered" evidence="1">
    <location>
        <begin position="1016"/>
        <end position="1046"/>
    </location>
</feature>
<feature type="compositionally biased region" description="Polar residues" evidence="1">
    <location>
        <begin position="165"/>
        <end position="178"/>
    </location>
</feature>
<proteinExistence type="predicted"/>
<dbReference type="OrthoDB" id="5215300at2759"/>
<dbReference type="EMBL" id="CAJPDT010000057">
    <property type="protein sequence ID" value="CAF9930536.1"/>
    <property type="molecule type" value="Genomic_DNA"/>
</dbReference>
<dbReference type="InterPro" id="IPR013665">
    <property type="entry name" value="Sfi1_dom"/>
</dbReference>
<evidence type="ECO:0000313" key="4">
    <source>
        <dbReference type="Proteomes" id="UP000664534"/>
    </source>
</evidence>
<organism evidence="3 4">
    <name type="scientific">Imshaugia aleurites</name>
    <dbReference type="NCBI Taxonomy" id="172621"/>
    <lineage>
        <taxon>Eukaryota</taxon>
        <taxon>Fungi</taxon>
        <taxon>Dikarya</taxon>
        <taxon>Ascomycota</taxon>
        <taxon>Pezizomycotina</taxon>
        <taxon>Lecanoromycetes</taxon>
        <taxon>OSLEUM clade</taxon>
        <taxon>Lecanoromycetidae</taxon>
        <taxon>Lecanorales</taxon>
        <taxon>Lecanorineae</taxon>
        <taxon>Parmeliaceae</taxon>
        <taxon>Imshaugia</taxon>
    </lineage>
</organism>
<feature type="compositionally biased region" description="Basic and acidic residues" evidence="1">
    <location>
        <begin position="153"/>
        <end position="164"/>
    </location>
</feature>
<protein>
    <recommendedName>
        <fullName evidence="2">Sfi1 spindle body domain-containing protein</fullName>
    </recommendedName>
</protein>
<evidence type="ECO:0000256" key="1">
    <source>
        <dbReference type="SAM" id="MobiDB-lite"/>
    </source>
</evidence>
<evidence type="ECO:0000313" key="3">
    <source>
        <dbReference type="EMBL" id="CAF9930536.1"/>
    </source>
</evidence>
<dbReference type="AlphaFoldDB" id="A0A8H3FQV4"/>
<gene>
    <name evidence="3" type="ORF">IMSHALPRED_008214</name>
</gene>
<dbReference type="Pfam" id="PF08457">
    <property type="entry name" value="Sfi1"/>
    <property type="match status" value="1"/>
</dbReference>
<feature type="region of interest" description="Disordered" evidence="1">
    <location>
        <begin position="117"/>
        <end position="255"/>
    </location>
</feature>
<name>A0A8H3FQV4_9LECA</name>
<dbReference type="Proteomes" id="UP000664534">
    <property type="component" value="Unassembled WGS sequence"/>
</dbReference>
<feature type="compositionally biased region" description="Polar residues" evidence="1">
    <location>
        <begin position="232"/>
        <end position="247"/>
    </location>
</feature>
<reference evidence="3" key="1">
    <citation type="submission" date="2021-03" db="EMBL/GenBank/DDBJ databases">
        <authorList>
            <person name="Tagirdzhanova G."/>
        </authorList>
    </citation>
    <scope>NUCLEOTIDE SEQUENCE</scope>
</reference>
<keyword evidence="4" id="KW-1185">Reference proteome</keyword>
<feature type="region of interest" description="Disordered" evidence="1">
    <location>
        <begin position="935"/>
        <end position="970"/>
    </location>
</feature>
<evidence type="ECO:0000259" key="2">
    <source>
        <dbReference type="Pfam" id="PF08457"/>
    </source>
</evidence>
<feature type="domain" description="Sfi1 spindle body" evidence="2">
    <location>
        <begin position="367"/>
        <end position="935"/>
    </location>
</feature>
<comment type="caution">
    <text evidence="3">The sequence shown here is derived from an EMBL/GenBank/DDBJ whole genome shotgun (WGS) entry which is preliminary data.</text>
</comment>
<sequence>MPPESPLPEHNSAEDSSPLTDQNVAILYQIVKFAEQHPDVGIRPFRAMYAAYETILPQNGLHPDHDQIYLPYLYRMGGKREEGQSLYQSFESLLAELGFQIEFVADGEAVQEITTNLGTETGDGHGANVQMGDTSGPRRRSRRASFNYDAEDESTRAIRRRDTSRASMSRLETSQSAILDTRPSTRATTRRSERTGGNALSSRPPAVQTRRDRLTAEEFAQSCSHSQHTHAAVSSQGERQRNIQPTPTALGRDDQAYAASPVDDISLSANDRENNFTQASATPHDLQPPYLLSEHERFYNPSKTQLLRDAHDFHNYRIRSVARDAVDRWCFAAFQARDQHEHMERLAAAHDTEILLRQAFEHWRHRLHAKKQAVEIERFFNRLERRATKARDLFLLAKAFSHWAQCTQEEVMRTSDARQHVLSTKYFQAWREITVVNQLKMRHQGLRKFFGVWKQRYIKTLTDENKADLKRHESLWRNAYWHWFWVFCERRAPEWRAGRLKRKCLFQWVATFRTNVRLNEQVVLQSTNSSRKEILLPWLEKTRNIISARREADAFNKQKLAAHTLQAWRKIAQYAPFTRQVSNMVDWRVAGETFSTFFTRYRCEKQAEYINRLRIMRTAWTQWNDRLRWQSLAHRIDDRYLLESLYKWVIGERYILLQRLSEERLKHLILHKVKQYCSLRQTERERGRQLVEEAQRKCRLRSFVRQWYSQLGSHGQDERIAFEFHAPKVAQDALQIWSRASGHVRDLNSMAKHANFYFFTRKCYKRWQSAAINSKRQKRRNAYVQVRRRSKMSLAAGILRQWRVQSVQSQDMQQQASLVDQNRLLKMATSLFDIWKDTLDLRRDQDYRATEHYLNRLLERHLYTWIERLEDQAKLDETAELNNDMRVKNVAFVWFNKLRLKIIELKGREANAENLRAWYEKRHFRNMLRHWRDQTAGKLDRPQQDTNFSSRIKRARPQAEADNRDGATRQAEDWTDFDIGDWIPALEAQSSSTPLPGYLSTPSKRAARAKALVRVSTTPAGTPFEHRHRSQTGSTPRSSRRAAFGKSTTALKSGTFGTIIEDSPRTP</sequence>
<feature type="compositionally biased region" description="Basic and acidic residues" evidence="1">
    <location>
        <begin position="957"/>
        <end position="970"/>
    </location>
</feature>
<accession>A0A8H3FQV4</accession>